<dbReference type="RefSeq" id="WP_066583782.1">
    <property type="nucleotide sequence ID" value="NZ_CABKVS010000001.1"/>
</dbReference>
<protein>
    <recommendedName>
        <fullName evidence="1">Cell wall-active antibiotics response LiaF-like C-terminal domain-containing protein</fullName>
    </recommendedName>
</protein>
<dbReference type="AlphaFoldDB" id="A0A2Z3YR71"/>
<feature type="domain" description="Cell wall-active antibiotics response LiaF-like C-terminal" evidence="1">
    <location>
        <begin position="108"/>
        <end position="187"/>
    </location>
</feature>
<dbReference type="Proteomes" id="UP000247696">
    <property type="component" value="Chromosome"/>
</dbReference>
<dbReference type="OrthoDB" id="4772576at2"/>
<accession>A0A2Z3YR71</accession>
<organism evidence="2 3">
    <name type="scientific">Corynebacterium provencense</name>
    <dbReference type="NCBI Taxonomy" id="1737425"/>
    <lineage>
        <taxon>Bacteria</taxon>
        <taxon>Bacillati</taxon>
        <taxon>Actinomycetota</taxon>
        <taxon>Actinomycetes</taxon>
        <taxon>Mycobacteriales</taxon>
        <taxon>Corynebacteriaceae</taxon>
        <taxon>Corynebacterium</taxon>
    </lineage>
</organism>
<evidence type="ECO:0000313" key="3">
    <source>
        <dbReference type="Proteomes" id="UP000247696"/>
    </source>
</evidence>
<evidence type="ECO:0000313" key="2">
    <source>
        <dbReference type="EMBL" id="AWT25540.1"/>
    </source>
</evidence>
<dbReference type="Pfam" id="PF09922">
    <property type="entry name" value="LiaF-like_C"/>
    <property type="match status" value="1"/>
</dbReference>
<dbReference type="STRING" id="1737425.GCA_900049755_00562"/>
<dbReference type="KEGG" id="cpre:Csp1_07310"/>
<keyword evidence="3" id="KW-1185">Reference proteome</keyword>
<reference evidence="3" key="1">
    <citation type="submission" date="2017-11" db="EMBL/GenBank/DDBJ databases">
        <title>Otitis media/interna in a cat caused by the recently described species Corynebacterium provencense.</title>
        <authorList>
            <person name="Kittl S."/>
            <person name="Brodard I."/>
            <person name="Rychener L."/>
            <person name="Jores J."/>
            <person name="Roosje P."/>
            <person name="Gobeli Brawand S."/>
        </authorList>
    </citation>
    <scope>NUCLEOTIDE SEQUENCE [LARGE SCALE GENOMIC DNA]</scope>
    <source>
        <strain evidence="3">17KM38</strain>
    </source>
</reference>
<dbReference type="EMBL" id="CP024988">
    <property type="protein sequence ID" value="AWT25540.1"/>
    <property type="molecule type" value="Genomic_DNA"/>
</dbReference>
<dbReference type="PANTHER" id="PTHR40763">
    <property type="entry name" value="MEMBRANE PROTEIN-RELATED"/>
    <property type="match status" value="1"/>
</dbReference>
<sequence>MEQHEPVDPLPERIDDSRRSALNDRLTLAVGQGRIDLGEFSELSDAVWGITDPAQFGRLEEMISGRTSPTDGTGLDRLAEKAATATGPGNVHTGQVSPGAPAPVQSLWFGDLHRRGDMQLTGHQGYRLVFGDLDLDLREATLTTPGTVIEVNSVFGDIRITVPPGVAVENRMTLILGDVKLDQNTRNMPGAPTVTVTGRSVFGDLEVRVADPGARPGFLQRLTGL</sequence>
<dbReference type="InterPro" id="IPR024425">
    <property type="entry name" value="LiaF-like_C"/>
</dbReference>
<dbReference type="PANTHER" id="PTHR40763:SF5">
    <property type="entry name" value="MEMBRANE PROTEIN"/>
    <property type="match status" value="1"/>
</dbReference>
<name>A0A2Z3YR71_9CORY</name>
<gene>
    <name evidence="2" type="ORF">Csp1_07310</name>
</gene>
<proteinExistence type="predicted"/>
<evidence type="ECO:0000259" key="1">
    <source>
        <dbReference type="Pfam" id="PF09922"/>
    </source>
</evidence>